<gene>
    <name evidence="9" type="ORF">SAMN02745751_00545</name>
</gene>
<evidence type="ECO:0000313" key="10">
    <source>
        <dbReference type="Proteomes" id="UP000184052"/>
    </source>
</evidence>
<dbReference type="PROSITE" id="PS50112">
    <property type="entry name" value="PAS"/>
    <property type="match status" value="1"/>
</dbReference>
<dbReference type="AlphaFoldDB" id="A0A1M6C1S7"/>
<name>A0A1M6C1S7_9FIRM</name>
<dbReference type="InterPro" id="IPR025662">
    <property type="entry name" value="Sigma_54_int_dom_ATP-bd_1"/>
</dbReference>
<evidence type="ECO:0000256" key="2">
    <source>
        <dbReference type="ARBA" id="ARBA00022840"/>
    </source>
</evidence>
<keyword evidence="10" id="KW-1185">Reference proteome</keyword>
<keyword evidence="2" id="KW-0067">ATP-binding</keyword>
<feature type="domain" description="PAS" evidence="8">
    <location>
        <begin position="3"/>
        <end position="50"/>
    </location>
</feature>
<dbReference type="Pfam" id="PF00989">
    <property type="entry name" value="PAS"/>
    <property type="match status" value="1"/>
</dbReference>
<dbReference type="Proteomes" id="UP000184052">
    <property type="component" value="Unassembled WGS sequence"/>
</dbReference>
<evidence type="ECO:0000256" key="3">
    <source>
        <dbReference type="ARBA" id="ARBA00023015"/>
    </source>
</evidence>
<dbReference type="FunFam" id="3.40.50.300:FF:000006">
    <property type="entry name" value="DNA-binding transcriptional regulator NtrC"/>
    <property type="match status" value="1"/>
</dbReference>
<evidence type="ECO:0000256" key="5">
    <source>
        <dbReference type="ARBA" id="ARBA00023163"/>
    </source>
</evidence>
<dbReference type="InterPro" id="IPR013767">
    <property type="entry name" value="PAS_fold"/>
</dbReference>
<keyword evidence="1" id="KW-0547">Nucleotide-binding</keyword>
<keyword evidence="3" id="KW-0805">Transcription regulation</keyword>
<dbReference type="SUPFAM" id="SSF46689">
    <property type="entry name" value="Homeodomain-like"/>
    <property type="match status" value="1"/>
</dbReference>
<dbReference type="InterPro" id="IPR000014">
    <property type="entry name" value="PAS"/>
</dbReference>
<dbReference type="PANTHER" id="PTHR32071:SF57">
    <property type="entry name" value="C4-DICARBOXYLATE TRANSPORT TRANSCRIPTIONAL REGULATORY PROTEIN DCTD"/>
    <property type="match status" value="1"/>
</dbReference>
<proteinExistence type="predicted"/>
<evidence type="ECO:0000256" key="4">
    <source>
        <dbReference type="ARBA" id="ARBA00023125"/>
    </source>
</evidence>
<evidence type="ECO:0000256" key="1">
    <source>
        <dbReference type="ARBA" id="ARBA00022741"/>
    </source>
</evidence>
<dbReference type="SUPFAM" id="SSF52540">
    <property type="entry name" value="P-loop containing nucleoside triphosphate hydrolases"/>
    <property type="match status" value="1"/>
</dbReference>
<evidence type="ECO:0000313" key="9">
    <source>
        <dbReference type="EMBL" id="SHI54781.1"/>
    </source>
</evidence>
<dbReference type="InterPro" id="IPR003593">
    <property type="entry name" value="AAA+_ATPase"/>
</dbReference>
<evidence type="ECO:0000259" key="8">
    <source>
        <dbReference type="PROSITE" id="PS50112"/>
    </source>
</evidence>
<dbReference type="InterPro" id="IPR009057">
    <property type="entry name" value="Homeodomain-like_sf"/>
</dbReference>
<reference evidence="9 10" key="1">
    <citation type="submission" date="2016-11" db="EMBL/GenBank/DDBJ databases">
        <authorList>
            <person name="Jaros S."/>
            <person name="Januszkiewicz K."/>
            <person name="Wedrychowicz H."/>
        </authorList>
    </citation>
    <scope>NUCLEOTIDE SEQUENCE [LARGE SCALE GENOMIC DNA]</scope>
    <source>
        <strain evidence="9 10">DSM 17477</strain>
    </source>
</reference>
<dbReference type="RefSeq" id="WP_073046745.1">
    <property type="nucleotide sequence ID" value="NZ_FQZL01000005.1"/>
</dbReference>
<dbReference type="PROSITE" id="PS00688">
    <property type="entry name" value="SIGMA54_INTERACT_3"/>
    <property type="match status" value="1"/>
</dbReference>
<dbReference type="InterPro" id="IPR035965">
    <property type="entry name" value="PAS-like_dom_sf"/>
</dbReference>
<dbReference type="PROSITE" id="PS50045">
    <property type="entry name" value="SIGMA54_INTERACT_4"/>
    <property type="match status" value="1"/>
</dbReference>
<dbReference type="GO" id="GO:0006355">
    <property type="term" value="P:regulation of DNA-templated transcription"/>
    <property type="evidence" value="ECO:0007669"/>
    <property type="project" value="InterPro"/>
</dbReference>
<dbReference type="PROSITE" id="PS00676">
    <property type="entry name" value="SIGMA54_INTERACT_2"/>
    <property type="match status" value="1"/>
</dbReference>
<dbReference type="Gene3D" id="1.10.10.60">
    <property type="entry name" value="Homeodomain-like"/>
    <property type="match status" value="1"/>
</dbReference>
<dbReference type="SMART" id="SM00382">
    <property type="entry name" value="AAA"/>
    <property type="match status" value="1"/>
</dbReference>
<dbReference type="Pfam" id="PF00158">
    <property type="entry name" value="Sigma54_activat"/>
    <property type="match status" value="1"/>
</dbReference>
<dbReference type="GO" id="GO:0003677">
    <property type="term" value="F:DNA binding"/>
    <property type="evidence" value="ECO:0007669"/>
    <property type="project" value="UniProtKB-KW"/>
</dbReference>
<protein>
    <submittedName>
        <fullName evidence="9">Transcriptional regulator containing PAS, AAA-type ATPase, and DNA-binding Fis domains</fullName>
    </submittedName>
</protein>
<dbReference type="Gene3D" id="3.40.50.300">
    <property type="entry name" value="P-loop containing nucleotide triphosphate hydrolases"/>
    <property type="match status" value="1"/>
</dbReference>
<dbReference type="Pfam" id="PF25601">
    <property type="entry name" value="AAA_lid_14"/>
    <property type="match status" value="1"/>
</dbReference>
<dbReference type="CDD" id="cd00009">
    <property type="entry name" value="AAA"/>
    <property type="match status" value="1"/>
</dbReference>
<organism evidence="9 10">
    <name type="scientific">Dethiosulfatibacter aminovorans DSM 17477</name>
    <dbReference type="NCBI Taxonomy" id="1121476"/>
    <lineage>
        <taxon>Bacteria</taxon>
        <taxon>Bacillati</taxon>
        <taxon>Bacillota</taxon>
        <taxon>Tissierellia</taxon>
        <taxon>Dethiosulfatibacter</taxon>
    </lineage>
</organism>
<dbReference type="InterPro" id="IPR025944">
    <property type="entry name" value="Sigma_54_int_dom_CS"/>
</dbReference>
<dbReference type="PROSITE" id="PS00675">
    <property type="entry name" value="SIGMA54_INTERACT_1"/>
    <property type="match status" value="1"/>
</dbReference>
<keyword evidence="4 9" id="KW-0238">DNA-binding</keyword>
<dbReference type="InterPro" id="IPR002078">
    <property type="entry name" value="Sigma_54_int"/>
</dbReference>
<dbReference type="EMBL" id="FQZL01000005">
    <property type="protein sequence ID" value="SHI54781.1"/>
    <property type="molecule type" value="Genomic_DNA"/>
</dbReference>
<dbReference type="PANTHER" id="PTHR32071">
    <property type="entry name" value="TRANSCRIPTIONAL REGULATORY PROTEIN"/>
    <property type="match status" value="1"/>
</dbReference>
<sequence>MNINNWVKLILDSIYDGVLIIDENAVVQYINPAYTRITTVKYDDIVGKSLKEVRPGARLPNVLHTGEKILRALRLEDGIEYIVNMSPIVEDGQIIGGISLVKGLSDVYELTSQINEYQKDIKKLQNSLKAIQRARYTFSDILAEDPGAVDIKKIAMKIAKKDTTVLMTGESGTGKELYAQAIHNASPRSGGPFVAVNCASLQSSLLESELFGYQEGSFTGAVREGKIGLFEAANGGTIFLDEISEMDFNLQSKLLRTLQENTIRRIGSIKEIPIDVRVITATNKDLDEMVAKKEFREDLYYRIAVFPLQLLPLRDRKGDILPLVHYFTSYHEDKLKRGIDITSGAKNMLLNYDWPGNIRELRNCMEFAVNMMDDFIIDIRHLPRRIQTTISSETDSVEKLDSIIRMTEKRHIGQAIEIFGDSVEGKKKAAEALGISLASLYNKMK</sequence>
<dbReference type="SMART" id="SM00091">
    <property type="entry name" value="PAS"/>
    <property type="match status" value="1"/>
</dbReference>
<dbReference type="GO" id="GO:0005524">
    <property type="term" value="F:ATP binding"/>
    <property type="evidence" value="ECO:0007669"/>
    <property type="project" value="UniProtKB-KW"/>
</dbReference>
<dbReference type="OrthoDB" id="5411866at2"/>
<dbReference type="STRING" id="1121476.SAMN02745751_00545"/>
<dbReference type="InterPro" id="IPR025943">
    <property type="entry name" value="Sigma_54_int_dom_ATP-bd_2"/>
</dbReference>
<keyword evidence="6" id="KW-0175">Coiled coil</keyword>
<keyword evidence="5" id="KW-0804">Transcription</keyword>
<dbReference type="Gene3D" id="3.30.450.20">
    <property type="entry name" value="PAS domain"/>
    <property type="match status" value="1"/>
</dbReference>
<evidence type="ECO:0000259" key="7">
    <source>
        <dbReference type="PROSITE" id="PS50045"/>
    </source>
</evidence>
<evidence type="ECO:0000256" key="6">
    <source>
        <dbReference type="SAM" id="Coils"/>
    </source>
</evidence>
<dbReference type="InterPro" id="IPR058031">
    <property type="entry name" value="AAA_lid_NorR"/>
</dbReference>
<dbReference type="Gene3D" id="1.10.8.60">
    <property type="match status" value="1"/>
</dbReference>
<dbReference type="InterPro" id="IPR027417">
    <property type="entry name" value="P-loop_NTPase"/>
</dbReference>
<dbReference type="SUPFAM" id="SSF55785">
    <property type="entry name" value="PYP-like sensor domain (PAS domain)"/>
    <property type="match status" value="1"/>
</dbReference>
<dbReference type="CDD" id="cd00130">
    <property type="entry name" value="PAS"/>
    <property type="match status" value="1"/>
</dbReference>
<feature type="domain" description="Sigma-54 factor interaction" evidence="7">
    <location>
        <begin position="141"/>
        <end position="370"/>
    </location>
</feature>
<accession>A0A1M6C1S7</accession>
<feature type="coiled-coil region" evidence="6">
    <location>
        <begin position="107"/>
        <end position="134"/>
    </location>
</feature>